<proteinExistence type="inferred from homology"/>
<name>A0A382FM55_9ZZZZ</name>
<dbReference type="EMBL" id="UINC01050780">
    <property type="protein sequence ID" value="SVB64158.1"/>
    <property type="molecule type" value="Genomic_DNA"/>
</dbReference>
<reference evidence="2" key="1">
    <citation type="submission" date="2018-05" db="EMBL/GenBank/DDBJ databases">
        <authorList>
            <person name="Lanie J.A."/>
            <person name="Ng W.-L."/>
            <person name="Kazmierczak K.M."/>
            <person name="Andrzejewski T.M."/>
            <person name="Davidsen T.M."/>
            <person name="Wayne K.J."/>
            <person name="Tettelin H."/>
            <person name="Glass J.I."/>
            <person name="Rusch D."/>
            <person name="Podicherti R."/>
            <person name="Tsui H.-C.T."/>
            <person name="Winkler M.E."/>
        </authorList>
    </citation>
    <scope>NUCLEOTIDE SEQUENCE</scope>
</reference>
<evidence type="ECO:0008006" key="3">
    <source>
        <dbReference type="Google" id="ProtNLM"/>
    </source>
</evidence>
<comment type="similarity">
    <text evidence="1">Belongs to the TolB family.</text>
</comment>
<sequence>QSPEWTPDGDYIIATKQNPGQGKLWMYHREGGSGVQLIDEPDNARTTGAAFGADQRYIWYARRTGTWQYNSPGSDYQLWTYDRESGINSTRSGRYGGAFRPTLSPDGRWLIYGSRHISETGLRVRDLTNGDERWLTFPVQRDDQESRAARDAYPGMSFTPDSREVVTFYDGKLWRVPVDGSSPIEIPFQVDAEVPMGPEVNFDYPINDSPTFIAKQIRDIAPSPAGDQLAFTAMGDLYVTSASGGDPRRLSQPEAVASMPAWSPDGQRIVFVTYSQAEGGHLYSVKSNGTDLDRLTDQAAFYTEPTWSSSGERIVAIRAPRRTYDEALTQNVQTGSSDLVWLSSDGGSVNLISQVSGVREPHFVRTGDRIFAFQSGTGLISMRWDGSDRKEHVQVRGANNGGSGPGTAASLIIMSPEGLKALAQVGNQLYVVTVPGGLGGDALTISVADPSKASFPASQLTDIGGQFPAWGSTGDEVHWALGNAHFIYNLDAAQQFVDSLARLESTEDQGGEEAKVDRYQ</sequence>
<dbReference type="PANTHER" id="PTHR36842:SF1">
    <property type="entry name" value="PROTEIN TOLB"/>
    <property type="match status" value="1"/>
</dbReference>
<dbReference type="InterPro" id="IPR011042">
    <property type="entry name" value="6-blade_b-propeller_TolB-like"/>
</dbReference>
<feature type="non-terminal residue" evidence="2">
    <location>
        <position position="1"/>
    </location>
</feature>
<gene>
    <name evidence="2" type="ORF">METZ01_LOCUS217012</name>
</gene>
<feature type="non-terminal residue" evidence="2">
    <location>
        <position position="520"/>
    </location>
</feature>
<dbReference type="Gene3D" id="2.120.10.30">
    <property type="entry name" value="TolB, C-terminal domain"/>
    <property type="match status" value="2"/>
</dbReference>
<evidence type="ECO:0000313" key="2">
    <source>
        <dbReference type="EMBL" id="SVB64158.1"/>
    </source>
</evidence>
<accession>A0A382FM55</accession>
<dbReference type="InterPro" id="IPR011659">
    <property type="entry name" value="WD40"/>
</dbReference>
<protein>
    <recommendedName>
        <fullName evidence="3">Dipeptidylpeptidase IV N-terminal domain-containing protein</fullName>
    </recommendedName>
</protein>
<dbReference type="PANTHER" id="PTHR36842">
    <property type="entry name" value="PROTEIN TOLB HOMOLOG"/>
    <property type="match status" value="1"/>
</dbReference>
<dbReference type="Pfam" id="PF07676">
    <property type="entry name" value="PD40"/>
    <property type="match status" value="2"/>
</dbReference>
<dbReference type="SUPFAM" id="SSF82171">
    <property type="entry name" value="DPP6 N-terminal domain-like"/>
    <property type="match status" value="1"/>
</dbReference>
<organism evidence="2">
    <name type="scientific">marine metagenome</name>
    <dbReference type="NCBI Taxonomy" id="408172"/>
    <lineage>
        <taxon>unclassified sequences</taxon>
        <taxon>metagenomes</taxon>
        <taxon>ecological metagenomes</taxon>
    </lineage>
</organism>
<dbReference type="AlphaFoldDB" id="A0A382FM55"/>
<evidence type="ECO:0000256" key="1">
    <source>
        <dbReference type="ARBA" id="ARBA00009820"/>
    </source>
</evidence>